<dbReference type="Gene3D" id="2.70.70.10">
    <property type="entry name" value="Glucose Permease (Domain IIA)"/>
    <property type="match status" value="1"/>
</dbReference>
<reference evidence="1" key="1">
    <citation type="submission" date="2020-05" db="EMBL/GenBank/DDBJ databases">
        <authorList>
            <person name="Chiriac C."/>
            <person name="Salcher M."/>
            <person name="Ghai R."/>
            <person name="Kavagutti S V."/>
        </authorList>
    </citation>
    <scope>NUCLEOTIDE SEQUENCE</scope>
</reference>
<name>A0A6J6I4R7_9ZZZZ</name>
<protein>
    <submittedName>
        <fullName evidence="1">Unannotated protein</fullName>
    </submittedName>
</protein>
<accession>A0A6J6I4R7</accession>
<organism evidence="1">
    <name type="scientific">freshwater metagenome</name>
    <dbReference type="NCBI Taxonomy" id="449393"/>
    <lineage>
        <taxon>unclassified sequences</taxon>
        <taxon>metagenomes</taxon>
        <taxon>ecological metagenomes</taxon>
    </lineage>
</organism>
<dbReference type="InterPro" id="IPR011055">
    <property type="entry name" value="Dup_hybrid_motif"/>
</dbReference>
<dbReference type="AlphaFoldDB" id="A0A6J6I4R7"/>
<evidence type="ECO:0000313" key="1">
    <source>
        <dbReference type="EMBL" id="CAB4618795.1"/>
    </source>
</evidence>
<sequence>MSREALWLPVLLDGLEPHRKFRQPETDWGAGHRGVDYLVGETETLVSPTASVVQFAGLVFGRPVVVLRHADGLSSEVEPACLAKDIAVGKSLKAGEPFANVCFGPKDGHCEGVCLHWGVRTATRGYLSPERFTGELTLSRLQPLGKV</sequence>
<gene>
    <name evidence="1" type="ORF">UFOPK1855_00870</name>
</gene>
<proteinExistence type="predicted"/>
<dbReference type="EMBL" id="CAEZUW010000152">
    <property type="protein sequence ID" value="CAB4618795.1"/>
    <property type="molecule type" value="Genomic_DNA"/>
</dbReference>